<dbReference type="STRING" id="1754192.A0A1Y1X243"/>
<dbReference type="GO" id="GO:0016538">
    <property type="term" value="F:cyclin-dependent protein serine/threonine kinase regulator activity"/>
    <property type="evidence" value="ECO:0007669"/>
    <property type="project" value="TreeGrafter"/>
</dbReference>
<evidence type="ECO:0000256" key="2">
    <source>
        <dbReference type="SAM" id="MobiDB-lite"/>
    </source>
</evidence>
<sequence>MDTLTLIRSYHTYNFIKNLKSKISSVEKENINNEYLKAIENIFTCDDVLDDIVIALLNYIWPTQQERIRNNKLKKFVKHVLKVSNSNKIIYISSIYYLLNLKDNNKYNNLLQRIQQEIENTKQEQGFLNNNIYERCCPCCGAYISCYKSETIVCKCRLFLTSLILASKFGQDKNYSTKAWSKISSFTVENINYNERFFLNLVDYKLYISVETFSSFISLISNHIVSMENQKKKMKCQELMNLAKLNAVNNNTQEYKKLLLLKRLKQLEILKQAKAKSIKRQLLQSKGNIQQQSLFINTSVNNLSSASALNLQKLSPVESDNNESRNHYLSPSSSDNQSPTNIQTINITDNINCNGNHEDSPKHNIAAISPISPSDQPFTNANINVNINSDVNNDNKLNIYTNYILNNKTSHHYNNVNNVMPKVFNIYNKTYSDQQRQGQAKIEKRLQPNVTAQKINTGSEKLTLSIFSSFINFYNCISSKLSSADESILKGTKSYKILSCAMSLACSKRVQDSLRILNHTICSTMDICKDILSLALKGHKETALIYINLLTPSEIQFYNNNLRAPNLNPLTPNDVLSVVSILLNCVQKNSTQPTDIINDLLASISNQNQINISKTQNLLLTFIQNINYNLRCN</sequence>
<gene>
    <name evidence="3" type="ORF">BCR32DRAFT_269203</name>
</gene>
<dbReference type="GO" id="GO:0005634">
    <property type="term" value="C:nucleus"/>
    <property type="evidence" value="ECO:0007669"/>
    <property type="project" value="TreeGrafter"/>
</dbReference>
<evidence type="ECO:0008006" key="5">
    <source>
        <dbReference type="Google" id="ProtNLM"/>
    </source>
</evidence>
<reference evidence="3 4" key="1">
    <citation type="submission" date="2016-08" db="EMBL/GenBank/DDBJ databases">
        <title>A Parts List for Fungal Cellulosomes Revealed by Comparative Genomics.</title>
        <authorList>
            <consortium name="DOE Joint Genome Institute"/>
            <person name="Haitjema C.H."/>
            <person name="Gilmore S.P."/>
            <person name="Henske J.K."/>
            <person name="Solomon K.V."/>
            <person name="De Groot R."/>
            <person name="Kuo A."/>
            <person name="Mondo S.J."/>
            <person name="Salamov A.A."/>
            <person name="Labutti K."/>
            <person name="Zhao Z."/>
            <person name="Chiniquy J."/>
            <person name="Barry K."/>
            <person name="Brewer H.M."/>
            <person name="Purvine S.O."/>
            <person name="Wright A.T."/>
            <person name="Boxma B."/>
            <person name="Van Alen T."/>
            <person name="Hackstein J.H."/>
            <person name="Baker S.E."/>
            <person name="Grigoriev I.V."/>
            <person name="O'Malley M.A."/>
        </authorList>
    </citation>
    <scope>NUCLEOTIDE SEQUENCE [LARGE SCALE GENOMIC DNA]</scope>
    <source>
        <strain evidence="3 4">S4</strain>
    </source>
</reference>
<keyword evidence="4" id="KW-1185">Reference proteome</keyword>
<name>A0A1Y1X243_9FUNG</name>
<dbReference type="GO" id="GO:0019901">
    <property type="term" value="F:protein kinase binding"/>
    <property type="evidence" value="ECO:0007669"/>
    <property type="project" value="InterPro"/>
</dbReference>
<evidence type="ECO:0000313" key="3">
    <source>
        <dbReference type="EMBL" id="ORX79843.1"/>
    </source>
</evidence>
<proteinExistence type="predicted"/>
<feature type="region of interest" description="Disordered" evidence="2">
    <location>
        <begin position="316"/>
        <end position="341"/>
    </location>
</feature>
<keyword evidence="1" id="KW-0175">Coiled coil</keyword>
<dbReference type="PANTHER" id="PTHR15615:SF108">
    <property type="entry name" value="PROTEIN CNPPD1"/>
    <property type="match status" value="1"/>
</dbReference>
<dbReference type="PANTHER" id="PTHR15615">
    <property type="match status" value="1"/>
</dbReference>
<protein>
    <recommendedName>
        <fullName evidence="5">Cyclin N-terminal domain-containing protein</fullName>
    </recommendedName>
</protein>
<organism evidence="3 4">
    <name type="scientific">Anaeromyces robustus</name>
    <dbReference type="NCBI Taxonomy" id="1754192"/>
    <lineage>
        <taxon>Eukaryota</taxon>
        <taxon>Fungi</taxon>
        <taxon>Fungi incertae sedis</taxon>
        <taxon>Chytridiomycota</taxon>
        <taxon>Chytridiomycota incertae sedis</taxon>
        <taxon>Neocallimastigomycetes</taxon>
        <taxon>Neocallimastigales</taxon>
        <taxon>Neocallimastigaceae</taxon>
        <taxon>Anaeromyces</taxon>
    </lineage>
</organism>
<dbReference type="Proteomes" id="UP000193944">
    <property type="component" value="Unassembled WGS sequence"/>
</dbReference>
<dbReference type="CDD" id="cd20557">
    <property type="entry name" value="CYCLIN_ScPCL1-like"/>
    <property type="match status" value="1"/>
</dbReference>
<evidence type="ECO:0000256" key="1">
    <source>
        <dbReference type="SAM" id="Coils"/>
    </source>
</evidence>
<dbReference type="InterPro" id="IPR013922">
    <property type="entry name" value="Cyclin_PHO80-like"/>
</dbReference>
<feature type="coiled-coil region" evidence="1">
    <location>
        <begin position="104"/>
        <end position="131"/>
    </location>
</feature>
<accession>A0A1Y1X243</accession>
<comment type="caution">
    <text evidence="3">The sequence shown here is derived from an EMBL/GenBank/DDBJ whole genome shotgun (WGS) entry which is preliminary data.</text>
</comment>
<reference evidence="3 4" key="2">
    <citation type="submission" date="2016-08" db="EMBL/GenBank/DDBJ databases">
        <title>Pervasive Adenine N6-methylation of Active Genes in Fungi.</title>
        <authorList>
            <consortium name="DOE Joint Genome Institute"/>
            <person name="Mondo S.J."/>
            <person name="Dannebaum R.O."/>
            <person name="Kuo R.C."/>
            <person name="Labutti K."/>
            <person name="Haridas S."/>
            <person name="Kuo A."/>
            <person name="Salamov A."/>
            <person name="Ahrendt S.R."/>
            <person name="Lipzen A."/>
            <person name="Sullivan W."/>
            <person name="Andreopoulos W.B."/>
            <person name="Clum A."/>
            <person name="Lindquist E."/>
            <person name="Daum C."/>
            <person name="Ramamoorthy G.K."/>
            <person name="Gryganskyi A."/>
            <person name="Culley D."/>
            <person name="Magnuson J.K."/>
            <person name="James T.Y."/>
            <person name="O'Malley M.A."/>
            <person name="Stajich J.E."/>
            <person name="Spatafora J.W."/>
            <person name="Visel A."/>
            <person name="Grigoriev I.V."/>
        </authorList>
    </citation>
    <scope>NUCLEOTIDE SEQUENCE [LARGE SCALE GENOMIC DNA]</scope>
    <source>
        <strain evidence="3 4">S4</strain>
    </source>
</reference>
<dbReference type="EMBL" id="MCFG01000162">
    <property type="protein sequence ID" value="ORX79843.1"/>
    <property type="molecule type" value="Genomic_DNA"/>
</dbReference>
<dbReference type="OrthoDB" id="286814at2759"/>
<evidence type="ECO:0000313" key="4">
    <source>
        <dbReference type="Proteomes" id="UP000193944"/>
    </source>
</evidence>
<feature type="compositionally biased region" description="Polar residues" evidence="2">
    <location>
        <begin position="327"/>
        <end position="339"/>
    </location>
</feature>
<dbReference type="Gene3D" id="1.10.472.10">
    <property type="entry name" value="Cyclin-like"/>
    <property type="match status" value="1"/>
</dbReference>
<dbReference type="AlphaFoldDB" id="A0A1Y1X243"/>
<dbReference type="GO" id="GO:0000307">
    <property type="term" value="C:cyclin-dependent protein kinase holoenzyme complex"/>
    <property type="evidence" value="ECO:0007669"/>
    <property type="project" value="TreeGrafter"/>
</dbReference>